<name>A0A5Q0BKC4_9GAMM</name>
<dbReference type="PANTHER" id="PTHR43792:SF1">
    <property type="entry name" value="N-ACETYLTRANSFERASE DOMAIN-CONTAINING PROTEIN"/>
    <property type="match status" value="1"/>
</dbReference>
<dbReference type="Pfam" id="PF13302">
    <property type="entry name" value="Acetyltransf_3"/>
    <property type="match status" value="1"/>
</dbReference>
<sequence>MTELIEPETGRLRLRLWTPSDRAPFAELNADGRVMKYFTAPLTQAESDAMAERCQALIEQRGWGFWAAELKSTGEFIGFVGLHVPSSKLPFSPCVEIGWRLAFRHWGQGFATEAARAALIVGFDLLGLPEIVSFTALGNLKSRAVMERLGMEESGTFDHPHVAEESGLRRHCLYRLSRGAYGNMEIDGAGSLG</sequence>
<dbReference type="RefSeq" id="WP_153250198.1">
    <property type="nucleotide sequence ID" value="NZ_CP044205.1"/>
</dbReference>
<accession>A0A5Q0BKC4</accession>
<dbReference type="PROSITE" id="PS51186">
    <property type="entry name" value="GNAT"/>
    <property type="match status" value="1"/>
</dbReference>
<feature type="domain" description="N-acetyltransferase" evidence="1">
    <location>
        <begin position="12"/>
        <end position="179"/>
    </location>
</feature>
<dbReference type="KEGG" id="mmob:F6R98_17645"/>
<dbReference type="InterPro" id="IPR000182">
    <property type="entry name" value="GNAT_dom"/>
</dbReference>
<evidence type="ECO:0000313" key="2">
    <source>
        <dbReference type="EMBL" id="QFY44230.1"/>
    </source>
</evidence>
<dbReference type="SUPFAM" id="SSF55729">
    <property type="entry name" value="Acyl-CoA N-acyltransferases (Nat)"/>
    <property type="match status" value="1"/>
</dbReference>
<dbReference type="EMBL" id="CP044205">
    <property type="protein sequence ID" value="QFY44230.1"/>
    <property type="molecule type" value="Genomic_DNA"/>
</dbReference>
<proteinExistence type="predicted"/>
<organism evidence="2 3">
    <name type="scientific">Candidatus Methylospira mobilis</name>
    <dbReference type="NCBI Taxonomy" id="1808979"/>
    <lineage>
        <taxon>Bacteria</taxon>
        <taxon>Pseudomonadati</taxon>
        <taxon>Pseudomonadota</taxon>
        <taxon>Gammaproteobacteria</taxon>
        <taxon>Methylococcales</taxon>
        <taxon>Methylococcaceae</taxon>
        <taxon>Candidatus Methylospira</taxon>
    </lineage>
</organism>
<dbReference type="OrthoDB" id="9801656at2"/>
<keyword evidence="2" id="KW-0808">Transferase</keyword>
<dbReference type="AlphaFoldDB" id="A0A5Q0BKC4"/>
<gene>
    <name evidence="2" type="ORF">F6R98_17645</name>
</gene>
<protein>
    <submittedName>
        <fullName evidence="2">GNAT family N-acetyltransferase</fullName>
    </submittedName>
</protein>
<dbReference type="InterPro" id="IPR051531">
    <property type="entry name" value="N-acetyltransferase"/>
</dbReference>
<evidence type="ECO:0000313" key="3">
    <source>
        <dbReference type="Proteomes" id="UP000325755"/>
    </source>
</evidence>
<evidence type="ECO:0000259" key="1">
    <source>
        <dbReference type="PROSITE" id="PS51186"/>
    </source>
</evidence>
<reference evidence="2 3" key="1">
    <citation type="submission" date="2019-09" db="EMBL/GenBank/DDBJ databases">
        <title>Ecophysiology of the spiral-shaped methanotroph Methylospira mobilis as revealed by the complete genome sequence.</title>
        <authorList>
            <person name="Oshkin I.Y."/>
            <person name="Dedysh S.N."/>
            <person name="Miroshnikov K."/>
            <person name="Danilova O.V."/>
            <person name="Hakobyan A."/>
            <person name="Liesack W."/>
        </authorList>
    </citation>
    <scope>NUCLEOTIDE SEQUENCE [LARGE SCALE GENOMIC DNA]</scope>
    <source>
        <strain evidence="2 3">Shm1</strain>
    </source>
</reference>
<dbReference type="GO" id="GO:0016747">
    <property type="term" value="F:acyltransferase activity, transferring groups other than amino-acyl groups"/>
    <property type="evidence" value="ECO:0007669"/>
    <property type="project" value="InterPro"/>
</dbReference>
<dbReference type="InParanoid" id="A0A5Q0BKC4"/>
<dbReference type="InterPro" id="IPR016181">
    <property type="entry name" value="Acyl_CoA_acyltransferase"/>
</dbReference>
<dbReference type="Gene3D" id="3.40.630.30">
    <property type="match status" value="1"/>
</dbReference>
<dbReference type="PANTHER" id="PTHR43792">
    <property type="entry name" value="GNAT FAMILY, PUTATIVE (AFU_ORTHOLOGUE AFUA_3G00765)-RELATED-RELATED"/>
    <property type="match status" value="1"/>
</dbReference>
<dbReference type="Proteomes" id="UP000325755">
    <property type="component" value="Chromosome"/>
</dbReference>
<keyword evidence="3" id="KW-1185">Reference proteome</keyword>